<proteinExistence type="predicted"/>
<dbReference type="Proteomes" id="UP001470230">
    <property type="component" value="Unassembled WGS sequence"/>
</dbReference>
<accession>A0ABR2KF25</accession>
<evidence type="ECO:0000313" key="2">
    <source>
        <dbReference type="EMBL" id="KAK8889386.1"/>
    </source>
</evidence>
<feature type="transmembrane region" description="Helical" evidence="1">
    <location>
        <begin position="7"/>
        <end position="28"/>
    </location>
</feature>
<reference evidence="2 3" key="1">
    <citation type="submission" date="2024-04" db="EMBL/GenBank/DDBJ databases">
        <title>Tritrichomonas musculus Genome.</title>
        <authorList>
            <person name="Alves-Ferreira E."/>
            <person name="Grigg M."/>
            <person name="Lorenzi H."/>
            <person name="Galac M."/>
        </authorList>
    </citation>
    <scope>NUCLEOTIDE SEQUENCE [LARGE SCALE GENOMIC DNA]</scope>
    <source>
        <strain evidence="2 3">EAF2021</strain>
    </source>
</reference>
<feature type="transmembrane region" description="Helical" evidence="1">
    <location>
        <begin position="195"/>
        <end position="219"/>
    </location>
</feature>
<feature type="transmembrane region" description="Helical" evidence="1">
    <location>
        <begin position="165"/>
        <end position="183"/>
    </location>
</feature>
<protein>
    <submittedName>
        <fullName evidence="2">Uncharacterized protein</fullName>
    </submittedName>
</protein>
<organism evidence="2 3">
    <name type="scientific">Tritrichomonas musculus</name>
    <dbReference type="NCBI Taxonomy" id="1915356"/>
    <lineage>
        <taxon>Eukaryota</taxon>
        <taxon>Metamonada</taxon>
        <taxon>Parabasalia</taxon>
        <taxon>Tritrichomonadida</taxon>
        <taxon>Tritrichomonadidae</taxon>
        <taxon>Tritrichomonas</taxon>
    </lineage>
</organism>
<sequence>MRSIFPILWIILNFFCFLLALLSFVVWFLNKHSSSILKDASLVISIILHLTTSFYGLKITSNIGQSIFKRLLINFSFHNGTVSIAFLSTKMKPILWIISLCLHSFYQVLNYFVIQILPRFGEGNLITHLLTRLYRKLTCRYRINLCISLCELATLGSIVQFKKNYHKVLVSTISSFYIVWYLLYRYSSSRAHQIIWNYIYFLFVSFSGRVPTFIGTFILKLCQIFSTFGTMCSNIYQISYQPNSSHLVQTEVYEMNI</sequence>
<dbReference type="EMBL" id="JAPFFF010000005">
    <property type="protein sequence ID" value="KAK8889386.1"/>
    <property type="molecule type" value="Genomic_DNA"/>
</dbReference>
<name>A0ABR2KF25_9EUKA</name>
<evidence type="ECO:0000313" key="3">
    <source>
        <dbReference type="Proteomes" id="UP001470230"/>
    </source>
</evidence>
<keyword evidence="3" id="KW-1185">Reference proteome</keyword>
<keyword evidence="1" id="KW-0812">Transmembrane</keyword>
<gene>
    <name evidence="2" type="ORF">M9Y10_034132</name>
</gene>
<evidence type="ECO:0000256" key="1">
    <source>
        <dbReference type="SAM" id="Phobius"/>
    </source>
</evidence>
<keyword evidence="1" id="KW-1133">Transmembrane helix</keyword>
<feature type="transmembrane region" description="Helical" evidence="1">
    <location>
        <begin position="94"/>
        <end position="114"/>
    </location>
</feature>
<comment type="caution">
    <text evidence="2">The sequence shown here is derived from an EMBL/GenBank/DDBJ whole genome shotgun (WGS) entry which is preliminary data.</text>
</comment>
<feature type="transmembrane region" description="Helical" evidence="1">
    <location>
        <begin position="40"/>
        <end position="59"/>
    </location>
</feature>
<keyword evidence="1" id="KW-0472">Membrane</keyword>